<evidence type="ECO:0000256" key="1">
    <source>
        <dbReference type="ARBA" id="ARBA00009391"/>
    </source>
</evidence>
<dbReference type="GO" id="GO:0140664">
    <property type="term" value="F:ATP-dependent DNA damage sensor activity"/>
    <property type="evidence" value="ECO:0007669"/>
    <property type="project" value="InterPro"/>
</dbReference>
<dbReference type="InterPro" id="IPR020584">
    <property type="entry name" value="DNA_recomb/repair_RecA_CS"/>
</dbReference>
<dbReference type="GO" id="GO:0006310">
    <property type="term" value="P:DNA recombination"/>
    <property type="evidence" value="ECO:0007669"/>
    <property type="project" value="UniProtKB-UniRule"/>
</dbReference>
<comment type="caution">
    <text evidence="15">The sequence shown here is derived from an EMBL/GenBank/DDBJ whole genome shotgun (WGS) entry which is preliminary data.</text>
</comment>
<evidence type="ECO:0000256" key="5">
    <source>
        <dbReference type="ARBA" id="ARBA00022840"/>
    </source>
</evidence>
<keyword evidence="10" id="KW-0963">Cytoplasm</keyword>
<dbReference type="InterPro" id="IPR003593">
    <property type="entry name" value="AAA+_ATPase"/>
</dbReference>
<evidence type="ECO:0000256" key="3">
    <source>
        <dbReference type="ARBA" id="ARBA00022741"/>
    </source>
</evidence>
<accession>A0A3A4R273</accession>
<dbReference type="PROSITE" id="PS00321">
    <property type="entry name" value="RECA_1"/>
    <property type="match status" value="1"/>
</dbReference>
<keyword evidence="6 10" id="KW-0238">DNA-binding</keyword>
<dbReference type="InterPro" id="IPR020587">
    <property type="entry name" value="RecA_monomer-monomer_interface"/>
</dbReference>
<dbReference type="PANTHER" id="PTHR45900:SF1">
    <property type="entry name" value="MITOCHONDRIAL DNA REPAIR PROTEIN RECA HOMOLOG-RELATED"/>
    <property type="match status" value="1"/>
</dbReference>
<dbReference type="Pfam" id="PF21096">
    <property type="entry name" value="RecA_C"/>
    <property type="match status" value="1"/>
</dbReference>
<dbReference type="AlphaFoldDB" id="A0A3A4R273"/>
<dbReference type="GO" id="GO:0005829">
    <property type="term" value="C:cytosol"/>
    <property type="evidence" value="ECO:0007669"/>
    <property type="project" value="TreeGrafter"/>
</dbReference>
<keyword evidence="9 10" id="KW-0742">SOS response</keyword>
<dbReference type="InterPro" id="IPR049261">
    <property type="entry name" value="RecA-like_C"/>
</dbReference>
<dbReference type="SUPFAM" id="SSF52540">
    <property type="entry name" value="P-loop containing nucleoside triphosphate hydrolases"/>
    <property type="match status" value="1"/>
</dbReference>
<dbReference type="GO" id="GO:0003684">
    <property type="term" value="F:damaged DNA binding"/>
    <property type="evidence" value="ECO:0007669"/>
    <property type="project" value="UniProtKB-UniRule"/>
</dbReference>
<evidence type="ECO:0000256" key="4">
    <source>
        <dbReference type="ARBA" id="ARBA00022763"/>
    </source>
</evidence>
<dbReference type="PANTHER" id="PTHR45900">
    <property type="entry name" value="RECA"/>
    <property type="match status" value="1"/>
</dbReference>
<dbReference type="InterPro" id="IPR049428">
    <property type="entry name" value="RecA-like_N"/>
</dbReference>
<sequence>MANKTLEPKTDKMLDTAIEQIEKQFGKGSIMRLGQRHVANIPVISTGAYTLDEALGVGGVPRSRIVEIYGAESSGKTTLALHIVANAQKAGGMAAYIDAEHAVDPAYAKKIGVDVDNLLISQPDCGEDALNIVEMLVKSNAIDVIVVDSVAALVPKSELEGDIGDSFMGLQARLMSQALRKITSIVGKSKTCCIFINQVREKIGIVYGNPTTTTGGRALKFYASVRLEIKRTGNIKDNQGNITGSRTSVKVAKNKVAPPFMEAEFDIIFSEGISYAGSVLDVAVQKNLIQRKGTWFSFGDTRLGQGREAAKKEIQDKPELLQQVLEKLRNSSINGSLSASPINSVVEEIEE</sequence>
<dbReference type="NCBIfam" id="TIGR02012">
    <property type="entry name" value="tigrfam_recA"/>
    <property type="match status" value="1"/>
</dbReference>
<comment type="function">
    <text evidence="10">Can catalyze the hydrolysis of ATP in the presence of single-stranded DNA, the ATP-dependent uptake of single-stranded DNA by duplex DNA, and the ATP-dependent hybridization of homologous single-stranded DNAs. It interacts with LexA causing its activation and leading to its autocatalytic cleavage.</text>
</comment>
<keyword evidence="8 10" id="KW-0234">DNA repair</keyword>
<evidence type="ECO:0000256" key="11">
    <source>
        <dbReference type="RuleBase" id="RU000526"/>
    </source>
</evidence>
<dbReference type="InterPro" id="IPR023400">
    <property type="entry name" value="RecA_C_sf"/>
</dbReference>
<dbReference type="GO" id="GO:0009432">
    <property type="term" value="P:SOS response"/>
    <property type="evidence" value="ECO:0007669"/>
    <property type="project" value="UniProtKB-UniRule"/>
</dbReference>
<gene>
    <name evidence="10 15" type="primary">recA</name>
    <name evidence="15" type="ORF">C4541_07510</name>
</gene>
<keyword evidence="5 10" id="KW-0067">ATP-binding</keyword>
<evidence type="ECO:0000256" key="10">
    <source>
        <dbReference type="HAMAP-Rule" id="MF_00268"/>
    </source>
</evidence>
<evidence type="ECO:0000259" key="14">
    <source>
        <dbReference type="PROSITE" id="PS50163"/>
    </source>
</evidence>
<comment type="similarity">
    <text evidence="1 10 12">Belongs to the RecA family.</text>
</comment>
<evidence type="ECO:0000256" key="9">
    <source>
        <dbReference type="ARBA" id="ARBA00023236"/>
    </source>
</evidence>
<evidence type="ECO:0000256" key="2">
    <source>
        <dbReference type="ARBA" id="ARBA00015553"/>
    </source>
</evidence>
<dbReference type="SUPFAM" id="SSF54752">
    <property type="entry name" value="RecA protein, C-terminal domain"/>
    <property type="match status" value="1"/>
</dbReference>
<name>A0A3A4R273_9BACT</name>
<dbReference type="SMART" id="SM00382">
    <property type="entry name" value="AAA"/>
    <property type="match status" value="1"/>
</dbReference>
<keyword evidence="7 10" id="KW-0233">DNA recombination</keyword>
<reference evidence="15 16" key="1">
    <citation type="journal article" date="2017" name="ISME J.">
        <title>Energy and carbon metabolisms in a deep terrestrial subsurface fluid microbial community.</title>
        <authorList>
            <person name="Momper L."/>
            <person name="Jungbluth S.P."/>
            <person name="Lee M.D."/>
            <person name="Amend J.P."/>
        </authorList>
    </citation>
    <scope>NUCLEOTIDE SEQUENCE [LARGE SCALE GENOMIC DNA]</scope>
    <source>
        <strain evidence="15">SURF_26</strain>
    </source>
</reference>
<evidence type="ECO:0000256" key="8">
    <source>
        <dbReference type="ARBA" id="ARBA00023204"/>
    </source>
</evidence>
<dbReference type="PROSITE" id="PS50162">
    <property type="entry name" value="RECA_2"/>
    <property type="match status" value="1"/>
</dbReference>
<dbReference type="GO" id="GO:0003697">
    <property type="term" value="F:single-stranded DNA binding"/>
    <property type="evidence" value="ECO:0007669"/>
    <property type="project" value="UniProtKB-UniRule"/>
</dbReference>
<keyword evidence="4 10" id="KW-0227">DNA damage</keyword>
<dbReference type="GO" id="GO:0006281">
    <property type="term" value="P:DNA repair"/>
    <property type="evidence" value="ECO:0007669"/>
    <property type="project" value="UniProtKB-UniRule"/>
</dbReference>
<evidence type="ECO:0000313" key="16">
    <source>
        <dbReference type="Proteomes" id="UP000266426"/>
    </source>
</evidence>
<feature type="domain" description="RecA family profile 1" evidence="13">
    <location>
        <begin position="40"/>
        <end position="199"/>
    </location>
</feature>
<keyword evidence="3 10" id="KW-0547">Nucleotide-binding</keyword>
<dbReference type="CDD" id="cd00983">
    <property type="entry name" value="RecA"/>
    <property type="match status" value="1"/>
</dbReference>
<dbReference type="FunFam" id="3.40.50.300:FF:000087">
    <property type="entry name" value="Recombinase RecA"/>
    <property type="match status" value="1"/>
</dbReference>
<evidence type="ECO:0000256" key="12">
    <source>
        <dbReference type="RuleBase" id="RU004527"/>
    </source>
</evidence>
<dbReference type="PROSITE" id="PS50163">
    <property type="entry name" value="RECA_3"/>
    <property type="match status" value="1"/>
</dbReference>
<dbReference type="EMBL" id="QZJZ01000062">
    <property type="protein sequence ID" value="RJP58723.1"/>
    <property type="molecule type" value="Genomic_DNA"/>
</dbReference>
<dbReference type="Pfam" id="PF00154">
    <property type="entry name" value="RecA_N"/>
    <property type="match status" value="1"/>
</dbReference>
<dbReference type="InterPro" id="IPR027417">
    <property type="entry name" value="P-loop_NTPase"/>
</dbReference>
<organism evidence="15 16">
    <name type="scientific">Candidatus Auribacter fodinae</name>
    <dbReference type="NCBI Taxonomy" id="2093366"/>
    <lineage>
        <taxon>Bacteria</taxon>
        <taxon>Pseudomonadati</taxon>
        <taxon>Candidatus Auribacterota</taxon>
        <taxon>Candidatus Auribacteria</taxon>
        <taxon>Candidatus Auribacterales</taxon>
        <taxon>Candidatus Auribacteraceae</taxon>
        <taxon>Candidatus Auribacter</taxon>
    </lineage>
</organism>
<dbReference type="InterPro" id="IPR020588">
    <property type="entry name" value="RecA_ATP-bd"/>
</dbReference>
<evidence type="ECO:0000256" key="7">
    <source>
        <dbReference type="ARBA" id="ARBA00023172"/>
    </source>
</evidence>
<proteinExistence type="inferred from homology"/>
<feature type="domain" description="RecA family profile 2" evidence="14">
    <location>
        <begin position="204"/>
        <end position="278"/>
    </location>
</feature>
<evidence type="ECO:0000256" key="6">
    <source>
        <dbReference type="ARBA" id="ARBA00023125"/>
    </source>
</evidence>
<evidence type="ECO:0000259" key="13">
    <source>
        <dbReference type="PROSITE" id="PS50162"/>
    </source>
</evidence>
<dbReference type="Proteomes" id="UP000266426">
    <property type="component" value="Unassembled WGS sequence"/>
</dbReference>
<protein>
    <recommendedName>
        <fullName evidence="2 10">Protein RecA</fullName>
    </recommendedName>
    <alternativeName>
        <fullName evidence="10 11">Recombinase A</fullName>
    </alternativeName>
</protein>
<dbReference type="HAMAP" id="MF_00268">
    <property type="entry name" value="RecA"/>
    <property type="match status" value="1"/>
</dbReference>
<comment type="subcellular location">
    <subcellularLocation>
        <location evidence="10">Cytoplasm</location>
    </subcellularLocation>
</comment>
<dbReference type="InterPro" id="IPR013765">
    <property type="entry name" value="DNA_recomb/repair_RecA"/>
</dbReference>
<feature type="binding site" evidence="10">
    <location>
        <begin position="70"/>
        <end position="77"/>
    </location>
    <ligand>
        <name>ATP</name>
        <dbReference type="ChEBI" id="CHEBI:30616"/>
    </ligand>
</feature>
<dbReference type="GO" id="GO:0005524">
    <property type="term" value="F:ATP binding"/>
    <property type="evidence" value="ECO:0007669"/>
    <property type="project" value="UniProtKB-UniRule"/>
</dbReference>
<dbReference type="Gene3D" id="3.40.50.300">
    <property type="entry name" value="P-loop containing nucleotide triphosphate hydrolases"/>
    <property type="match status" value="1"/>
</dbReference>
<dbReference type="PRINTS" id="PR00142">
    <property type="entry name" value="RECA"/>
</dbReference>
<evidence type="ECO:0000313" key="15">
    <source>
        <dbReference type="EMBL" id="RJP58723.1"/>
    </source>
</evidence>